<dbReference type="InterPro" id="IPR045026">
    <property type="entry name" value="LIMYB"/>
</dbReference>
<sequence>MINLFPDKQLCLQKVKDKHQRMKTNFTRFSEIVRHTGVRWDADTNTITADPDVWDMFIKKNMAYNTFRSKGSKHYDLQKQLFSSSVATGALRISSTDPPPTLEEERWLNDEFLSRGKGKQKQHIDLGEGSDESDDSVHIAKPILIEESFTKKPQETPPSAKRGKSVSSLEKPEKNSIKEALEELVKLESRILHPLFVKADIALLDPGVRRLFMWFKEESRME</sequence>
<dbReference type="Pfam" id="PF12776">
    <property type="entry name" value="Myb_DNA-bind_3"/>
    <property type="match status" value="1"/>
</dbReference>
<evidence type="ECO:0000313" key="4">
    <source>
        <dbReference type="Proteomes" id="UP000197138"/>
    </source>
</evidence>
<evidence type="ECO:0000256" key="1">
    <source>
        <dbReference type="SAM" id="MobiDB-lite"/>
    </source>
</evidence>
<dbReference type="Proteomes" id="UP000197138">
    <property type="component" value="Unassembled WGS sequence"/>
</dbReference>
<dbReference type="InterPro" id="IPR024752">
    <property type="entry name" value="Myb/SANT-like_dom"/>
</dbReference>
<evidence type="ECO:0000313" key="3">
    <source>
        <dbReference type="EMBL" id="OWM79910.1"/>
    </source>
</evidence>
<dbReference type="EMBL" id="MTKT01002384">
    <property type="protein sequence ID" value="OWM79910.1"/>
    <property type="molecule type" value="Genomic_DNA"/>
</dbReference>
<protein>
    <recommendedName>
        <fullName evidence="2">Myb/SANT-like domain-containing protein</fullName>
    </recommendedName>
</protein>
<comment type="caution">
    <text evidence="3">The sequence shown here is derived from an EMBL/GenBank/DDBJ whole genome shotgun (WGS) entry which is preliminary data.</text>
</comment>
<feature type="region of interest" description="Disordered" evidence="1">
    <location>
        <begin position="147"/>
        <end position="173"/>
    </location>
</feature>
<gene>
    <name evidence="3" type="ORF">CDL15_Pgr001553</name>
</gene>
<dbReference type="PANTHER" id="PTHR47584">
    <property type="match status" value="1"/>
</dbReference>
<dbReference type="AlphaFoldDB" id="A0A218X5G6"/>
<proteinExistence type="predicted"/>
<evidence type="ECO:0000259" key="2">
    <source>
        <dbReference type="Pfam" id="PF12776"/>
    </source>
</evidence>
<dbReference type="PANTHER" id="PTHR47584:SF14">
    <property type="entry name" value="L10-INTERACTING MYB DOMAIN-CONTAINING PROTEIN-LIKE"/>
    <property type="match status" value="1"/>
</dbReference>
<organism evidence="3 4">
    <name type="scientific">Punica granatum</name>
    <name type="common">Pomegranate</name>
    <dbReference type="NCBI Taxonomy" id="22663"/>
    <lineage>
        <taxon>Eukaryota</taxon>
        <taxon>Viridiplantae</taxon>
        <taxon>Streptophyta</taxon>
        <taxon>Embryophyta</taxon>
        <taxon>Tracheophyta</taxon>
        <taxon>Spermatophyta</taxon>
        <taxon>Magnoliopsida</taxon>
        <taxon>eudicotyledons</taxon>
        <taxon>Gunneridae</taxon>
        <taxon>Pentapetalae</taxon>
        <taxon>rosids</taxon>
        <taxon>malvids</taxon>
        <taxon>Myrtales</taxon>
        <taxon>Lythraceae</taxon>
        <taxon>Punica</taxon>
    </lineage>
</organism>
<name>A0A218X5G6_PUNGR</name>
<accession>A0A218X5G6</accession>
<feature type="domain" description="Myb/SANT-like" evidence="2">
    <location>
        <begin position="6"/>
        <end position="56"/>
    </location>
</feature>
<feature type="region of interest" description="Disordered" evidence="1">
    <location>
        <begin position="116"/>
        <end position="135"/>
    </location>
</feature>
<reference evidence="4" key="1">
    <citation type="journal article" date="2017" name="Plant J.">
        <title>The pomegranate (Punica granatum L.) genome and the genomics of punicalagin biosynthesis.</title>
        <authorList>
            <person name="Qin G."/>
            <person name="Xu C."/>
            <person name="Ming R."/>
            <person name="Tang H."/>
            <person name="Guyot R."/>
            <person name="Kramer E.M."/>
            <person name="Hu Y."/>
            <person name="Yi X."/>
            <person name="Qi Y."/>
            <person name="Xu X."/>
            <person name="Gao Z."/>
            <person name="Pan H."/>
            <person name="Jian J."/>
            <person name="Tian Y."/>
            <person name="Yue Z."/>
            <person name="Xu Y."/>
        </authorList>
    </citation>
    <scope>NUCLEOTIDE SEQUENCE [LARGE SCALE GENOMIC DNA]</scope>
    <source>
        <strain evidence="4">cv. Dabenzi</strain>
    </source>
</reference>